<dbReference type="SUPFAM" id="SSF103515">
    <property type="entry name" value="Autotransporter"/>
    <property type="match status" value="1"/>
</dbReference>
<dbReference type="Pfam" id="PF03797">
    <property type="entry name" value="Autotransporter"/>
    <property type="match status" value="1"/>
</dbReference>
<dbReference type="InterPro" id="IPR013425">
    <property type="entry name" value="Autotrns_rpt"/>
</dbReference>
<sequence>MNKIFRVIWSAANQCWMVVSELTTSQKQQKCCVNQKTSLSVVLLTMLCGQPVYAADYTSTVTGDFTFPTGETSTITTTADNTPGIYLGYGETISSTDDLIINTSGNYSKGIVVDGFDDNLTAINLKNVTITTSGYGSWGISVLGNLTSTGLATVRVNGDGAYGIRSEASGNIQLADVNITTTNVNAKALSAYGDSSNISVSGVTTLRLEKASNVGVETQRQNASVSLNDLNITSLDDFNRGIFANSGSINVTGNMVMRATQQYSGYIDGVYARAGGTVNLADADITIIGAKSHGLNANGSGTSVSSSGLTTVNLTGKSGAGFLAQSGGVINLVDSSVTAAGDGTVGLQATGTGSDITSTGTTIVHTAGNNAYGLQAVSGGTIHTGTTTTVSTDGAGATGIYASGAGSMINLTAATAVTTTGDGAHGMQQDGAARINSNGGRITTSGAGSHGFTATGGATRVFDGTANNILPTITVTGAGSAMLDANGAGSQITLNNQPLDIRGAAAPNTWGAKSEAGGLVTFNGGSTGGTGLWATGTGSRIVLSGANAAGSRVHLDNGAVLTTDAAGSTLGSLEGDASSAIGASSAASALTLGANNLTNNGSLLDEAQFAGALNNIGLLTKVGSLTQILSGSNTTVERVNVAGGTLRFAQAGAFTTTGAYTTQAGATTDVGLANSTLNVGSVFTQAVDSTLKITLGTLPVVLADTANLGGRLLVNGFADSLEPVKASDVTNTTYTVIHTTNGITGDFTNNPLGDTGIDYLLRDGYVSADGKDYNVGFRMAWTDGMQAKGTGTFTVADGTGFNVDTVLADRQGPFASGWDGKSLTKAGNGKLVLSAVNTYTGKTTINGGTLRTDVADSIASSSDVIVNGGVFDLNGNNQKFRRFAGTGGEVHLNGAMLTVDNAATTDSTTFAGDIVDGEKPGSITKTGDGTLTLSGKTGWTGDTYIDGGELVLDGTRGGAQLVSNIIAKDNTTLSLRNGASLTGWIDPTDVNIDKSSLWNMTADSLVNDVNLAGTISFVAPSSSSIPAGQTLTATNWNGQNGTVVMNAVLHDDTSASDNIVVNGNTRGNTFIKVNHAGGHGAQTVEGIRLVKVNGLSDGTFTKSGRIVAGTYDYDIVKKGSDWYLASHYTVRPESASYTANLAAANTMFTTQLHDRLGETQYIDALTGEKKATSMWLRQVGGHNSWKDSSGQLDTQSNRYVTQLGGDVAQWSPDGLQRWHLGVMAGYGNNHSNSNSSVTGYRAEGTVSGYSAGLYATWFQNDETKQGVYLDSWAQYGWFNNEVKGQDVQAETYKSSGMTASLELGYTHKLGEFAGSKGSLNTWYIQPQAQAIWMGVQADDHREQNGTRVSGDGEGNLQTRLGIRTYLNGHSKMDEGKDRTFQPFVEVNWIHNTQDFGTRMDGVSFYQAGARNIGEVKTGIEGQLSPRLNLWGNVGVQVGDKGYSDTSAMIGAKYSF</sequence>
<organism evidence="4 5">
    <name type="scientific">Enterobacter lignolyticus (strain SCF1)</name>
    <dbReference type="NCBI Taxonomy" id="701347"/>
    <lineage>
        <taxon>Bacteria</taxon>
        <taxon>Pseudomonadati</taxon>
        <taxon>Pseudomonadota</taxon>
        <taxon>Gammaproteobacteria</taxon>
        <taxon>Enterobacterales</taxon>
        <taxon>Enterobacteriaceae</taxon>
        <taxon>Pluralibacter</taxon>
    </lineage>
</organism>
<proteinExistence type="predicted"/>
<dbReference type="PROSITE" id="PS51208">
    <property type="entry name" value="AUTOTRANSPORTER"/>
    <property type="match status" value="1"/>
</dbReference>
<keyword evidence="1" id="KW-0732">Signal</keyword>
<dbReference type="InterPro" id="IPR043990">
    <property type="entry name" value="AC_1"/>
</dbReference>
<dbReference type="Pfam" id="PF12951">
    <property type="entry name" value="PATR"/>
    <property type="match status" value="3"/>
</dbReference>
<dbReference type="InterPro" id="IPR012332">
    <property type="entry name" value="Autotransporter_pectin_lyase_C"/>
</dbReference>
<dbReference type="Pfam" id="PF18883">
    <property type="entry name" value="AC_1"/>
    <property type="match status" value="1"/>
</dbReference>
<gene>
    <name evidence="4" type="ordered locus">Entcl_2652</name>
</gene>
<dbReference type="eggNOG" id="COG3468">
    <property type="taxonomic scope" value="Bacteria"/>
</dbReference>
<evidence type="ECO:0000313" key="4">
    <source>
        <dbReference type="EMBL" id="ADO48902.1"/>
    </source>
</evidence>
<dbReference type="STRING" id="701347.Entcl_2652"/>
<evidence type="ECO:0000313" key="5">
    <source>
        <dbReference type="Proteomes" id="UP000006872"/>
    </source>
</evidence>
<dbReference type="NCBIfam" id="TIGR01414">
    <property type="entry name" value="autotrans_barl"/>
    <property type="match status" value="1"/>
</dbReference>
<dbReference type="InterPro" id="IPR024973">
    <property type="entry name" value="ESPR"/>
</dbReference>
<keyword evidence="2" id="KW-0843">Virulence</keyword>
<dbReference type="SUPFAM" id="SSF51126">
    <property type="entry name" value="Pectin lyase-like"/>
    <property type="match status" value="1"/>
</dbReference>
<evidence type="ECO:0000256" key="1">
    <source>
        <dbReference type="ARBA" id="ARBA00022729"/>
    </source>
</evidence>
<evidence type="ECO:0000259" key="3">
    <source>
        <dbReference type="PROSITE" id="PS51208"/>
    </source>
</evidence>
<protein>
    <submittedName>
        <fullName evidence="4">Outer membrane autotransporter barrel domain protein</fullName>
    </submittedName>
</protein>
<dbReference type="KEGG" id="esc:Entcl_2652"/>
<dbReference type="InterPro" id="IPR005546">
    <property type="entry name" value="Autotransporte_beta"/>
</dbReference>
<dbReference type="PANTHER" id="PTHR12338:SF5">
    <property type="entry name" value="ANTIGEN 43-RELATED"/>
    <property type="match status" value="1"/>
</dbReference>
<dbReference type="HOGENOM" id="CLU_002551_8_0_6"/>
<dbReference type="InterPro" id="IPR006315">
    <property type="entry name" value="OM_autotransptr_brl_dom"/>
</dbReference>
<reference evidence="4 5" key="2">
    <citation type="journal article" date="2011" name="Stand. Genomic Sci.">
        <title>Complete genome sequence of 'Enterobacter lignolyticus' SCF1.</title>
        <authorList>
            <person name="Deangelis K.M."/>
            <person name="D'Haeseleer P."/>
            <person name="Chivian D."/>
            <person name="Fortney J.L."/>
            <person name="Khudyakov J."/>
            <person name="Simmons B."/>
            <person name="Woo H."/>
            <person name="Arkin A.P."/>
            <person name="Davenport K.W."/>
            <person name="Goodwin L."/>
            <person name="Chen A."/>
            <person name="Ivanova N."/>
            <person name="Kyrpides N.C."/>
            <person name="Mavromatis K."/>
            <person name="Woyke T."/>
            <person name="Hazen T.C."/>
        </authorList>
    </citation>
    <scope>NUCLEOTIDE SEQUENCE [LARGE SCALE GENOMIC DNA]</scope>
    <source>
        <strain evidence="4 5">SCF1</strain>
    </source>
</reference>
<dbReference type="eggNOG" id="COG4625">
    <property type="taxonomic scope" value="Bacteria"/>
</dbReference>
<dbReference type="Gene3D" id="2.40.128.130">
    <property type="entry name" value="Autotransporter beta-domain"/>
    <property type="match status" value="1"/>
</dbReference>
<feature type="domain" description="Autotransporter" evidence="3">
    <location>
        <begin position="1167"/>
        <end position="1455"/>
    </location>
</feature>
<dbReference type="GO" id="GO:0019867">
    <property type="term" value="C:outer membrane"/>
    <property type="evidence" value="ECO:0007669"/>
    <property type="project" value="InterPro"/>
</dbReference>
<name>E3GBD9_ENTLS</name>
<dbReference type="InterPro" id="IPR036709">
    <property type="entry name" value="Autotransporte_beta_dom_sf"/>
</dbReference>
<keyword evidence="5" id="KW-1185">Reference proteome</keyword>
<dbReference type="InterPro" id="IPR050909">
    <property type="entry name" value="Bact_Autotransporter_VF"/>
</dbReference>
<dbReference type="Proteomes" id="UP000006872">
    <property type="component" value="Chromosome"/>
</dbReference>
<accession>E3GBD9</accession>
<dbReference type="PANTHER" id="PTHR12338">
    <property type="entry name" value="AUTOTRANSPORTER"/>
    <property type="match status" value="1"/>
</dbReference>
<dbReference type="NCBIfam" id="TIGR02601">
    <property type="entry name" value="autotrns_rpt"/>
    <property type="match status" value="2"/>
</dbReference>
<dbReference type="SMART" id="SM00869">
    <property type="entry name" value="Autotransporter"/>
    <property type="match status" value="1"/>
</dbReference>
<dbReference type="Pfam" id="PF13018">
    <property type="entry name" value="ESPR"/>
    <property type="match status" value="1"/>
</dbReference>
<dbReference type="CDD" id="cd01344">
    <property type="entry name" value="PL2_Passenger_AT"/>
    <property type="match status" value="1"/>
</dbReference>
<reference evidence="5" key="1">
    <citation type="submission" date="2010-10" db="EMBL/GenBank/DDBJ databases">
        <title>Complete sequence of Enterobacter cloacae SCF1.</title>
        <authorList>
            <consortium name="US DOE Joint Genome Institute"/>
            <person name="Lucas S."/>
            <person name="Copeland A."/>
            <person name="Lapidus A."/>
            <person name="Cheng J.-F."/>
            <person name="Bruce D."/>
            <person name="Goodwin L."/>
            <person name="Pitluck S."/>
            <person name="Davenport K."/>
            <person name="Detter J.C."/>
            <person name="Han C."/>
            <person name="Tapia R."/>
            <person name="Land M."/>
            <person name="Hauser L."/>
            <person name="Chang Y.-J."/>
            <person name="Jeffries C."/>
            <person name="Kyrpides N."/>
            <person name="Ivanova N."/>
            <person name="Mikhailova N."/>
            <person name="DeAngelis K."/>
            <person name="Arkin A.P."/>
            <person name="Chivian D."/>
            <person name="Edwards B."/>
            <person name="Woo H."/>
            <person name="Hazen T.C."/>
            <person name="Woyke T."/>
        </authorList>
    </citation>
    <scope>NUCLEOTIDE SEQUENCE [LARGE SCALE GENOMIC DNA]</scope>
    <source>
        <strain evidence="5">SCF1</strain>
    </source>
</reference>
<dbReference type="InterPro" id="IPR011050">
    <property type="entry name" value="Pectin_lyase_fold/virulence"/>
</dbReference>
<evidence type="ECO:0000256" key="2">
    <source>
        <dbReference type="ARBA" id="ARBA00023026"/>
    </source>
</evidence>
<dbReference type="Gene3D" id="2.160.20.20">
    <property type="match status" value="3"/>
</dbReference>
<dbReference type="EMBL" id="CP002272">
    <property type="protein sequence ID" value="ADO48902.1"/>
    <property type="molecule type" value="Genomic_DNA"/>
</dbReference>